<protein>
    <submittedName>
        <fullName evidence="2">tRNA (Cytosine(49)-C(5))-methyltransferase</fullName>
    </submittedName>
</protein>
<proteinExistence type="predicted"/>
<evidence type="ECO:0000256" key="1">
    <source>
        <dbReference type="SAM" id="MobiDB-lite"/>
    </source>
</evidence>
<accession>A0A0A9WBN5</accession>
<reference evidence="2" key="1">
    <citation type="journal article" date="2014" name="PLoS ONE">
        <title>Transcriptome-Based Identification of ABC Transporters in the Western Tarnished Plant Bug Lygus hesperus.</title>
        <authorList>
            <person name="Hull J.J."/>
            <person name="Chaney K."/>
            <person name="Geib S.M."/>
            <person name="Fabrick J.A."/>
            <person name="Brent C.S."/>
            <person name="Walsh D."/>
            <person name="Lavine L.C."/>
        </authorList>
    </citation>
    <scope>NUCLEOTIDE SEQUENCE</scope>
</reference>
<evidence type="ECO:0000313" key="2">
    <source>
        <dbReference type="EMBL" id="JAG04821.1"/>
    </source>
</evidence>
<gene>
    <name evidence="2" type="ORF">CM83_13067</name>
</gene>
<dbReference type="EMBL" id="GBHO01038783">
    <property type="protein sequence ID" value="JAG04821.1"/>
    <property type="molecule type" value="Transcribed_RNA"/>
</dbReference>
<dbReference type="AlphaFoldDB" id="A0A0A9WBN5"/>
<feature type="region of interest" description="Disordered" evidence="1">
    <location>
        <begin position="1"/>
        <end position="27"/>
    </location>
</feature>
<reference evidence="2" key="2">
    <citation type="submission" date="2014-07" db="EMBL/GenBank/DDBJ databases">
        <authorList>
            <person name="Hull J."/>
        </authorList>
    </citation>
    <scope>NUCLEOTIDE SEQUENCE</scope>
</reference>
<name>A0A0A9WBN5_LYGHE</name>
<keyword evidence="2" id="KW-0489">Methyltransferase</keyword>
<keyword evidence="2" id="KW-0808">Transferase</keyword>
<dbReference type="PANTHER" id="PTHR33198">
    <property type="entry name" value="ANK_REP_REGION DOMAIN-CONTAINING PROTEIN-RELATED"/>
    <property type="match status" value="1"/>
</dbReference>
<dbReference type="GO" id="GO:0032259">
    <property type="term" value="P:methylation"/>
    <property type="evidence" value="ECO:0007669"/>
    <property type="project" value="UniProtKB-KW"/>
</dbReference>
<dbReference type="PANTHER" id="PTHR33198:SF19">
    <property type="entry name" value="CCHC-TYPE DOMAIN-CONTAINING PROTEIN"/>
    <property type="match status" value="1"/>
</dbReference>
<feature type="non-terminal residue" evidence="2">
    <location>
        <position position="244"/>
    </location>
</feature>
<dbReference type="GO" id="GO:0008168">
    <property type="term" value="F:methyltransferase activity"/>
    <property type="evidence" value="ECO:0007669"/>
    <property type="project" value="UniProtKB-KW"/>
</dbReference>
<organism evidence="2">
    <name type="scientific">Lygus hesperus</name>
    <name type="common">Western plant bug</name>
    <dbReference type="NCBI Taxonomy" id="30085"/>
    <lineage>
        <taxon>Eukaryota</taxon>
        <taxon>Metazoa</taxon>
        <taxon>Ecdysozoa</taxon>
        <taxon>Arthropoda</taxon>
        <taxon>Hexapoda</taxon>
        <taxon>Insecta</taxon>
        <taxon>Pterygota</taxon>
        <taxon>Neoptera</taxon>
        <taxon>Paraneoptera</taxon>
        <taxon>Hemiptera</taxon>
        <taxon>Heteroptera</taxon>
        <taxon>Panheteroptera</taxon>
        <taxon>Cimicomorpha</taxon>
        <taxon>Miridae</taxon>
        <taxon>Mirini</taxon>
        <taxon>Lygus</taxon>
    </lineage>
</organism>
<sequence length="244" mass="28210">MQTSRKSRKTKKRQSFNGEVSSDEETTVSNSIAKIVKDFRFSSYDEETERWDYYLKRFEIELGRRSFGVVLPEEMKAMLLLSVVGPGPFKILVDHFRPRNVEDMPYKDLRDVLSKYFVKSTCIFAERRAFMSRVRQESEPIARFVNSLRALAGTCEFGNSLEERLRDQLVMGIAEERWQEQLIRLHPSNESTFSEVEASARNLERAVEQRKILSRVVREDGAASSCVNQVKGQKLNSGGPKRKL</sequence>
<feature type="compositionally biased region" description="Basic residues" evidence="1">
    <location>
        <begin position="1"/>
        <end position="14"/>
    </location>
</feature>